<keyword evidence="3" id="KW-0723">Serine/threonine-protein kinase</keyword>
<evidence type="ECO:0000256" key="7">
    <source>
        <dbReference type="SAM" id="MobiDB-lite"/>
    </source>
</evidence>
<keyword evidence="4" id="KW-0808">Transferase</keyword>
<comment type="catalytic activity">
    <reaction evidence="5">
        <text>L-threonyl-[protein] + ATP = O-phospho-L-threonyl-[protein] + ADP + H(+)</text>
        <dbReference type="Rhea" id="RHEA:46608"/>
        <dbReference type="Rhea" id="RHEA-COMP:11060"/>
        <dbReference type="Rhea" id="RHEA-COMP:11605"/>
        <dbReference type="ChEBI" id="CHEBI:15378"/>
        <dbReference type="ChEBI" id="CHEBI:30013"/>
        <dbReference type="ChEBI" id="CHEBI:30616"/>
        <dbReference type="ChEBI" id="CHEBI:61977"/>
        <dbReference type="ChEBI" id="CHEBI:456216"/>
        <dbReference type="EC" id="2.7.11.1"/>
    </reaction>
</comment>
<evidence type="ECO:0000259" key="9">
    <source>
        <dbReference type="PROSITE" id="PS50011"/>
    </source>
</evidence>
<dbReference type="PROSITE" id="PS00108">
    <property type="entry name" value="PROTEIN_KINASE_ST"/>
    <property type="match status" value="1"/>
</dbReference>
<protein>
    <recommendedName>
        <fullName evidence="2">non-specific serine/threonine protein kinase</fullName>
        <ecNumber evidence="2">2.7.11.1</ecNumber>
    </recommendedName>
</protein>
<dbReference type="InterPro" id="IPR000253">
    <property type="entry name" value="FHA_dom"/>
</dbReference>
<dbReference type="SUPFAM" id="SSF49879">
    <property type="entry name" value="SMAD/FHA domain"/>
    <property type="match status" value="1"/>
</dbReference>
<dbReference type="OrthoDB" id="10252171at2759"/>
<comment type="caution">
    <text evidence="10">The sequence shown here is derived from an EMBL/GenBank/DDBJ whole genome shotgun (WGS) entry which is preliminary data.</text>
</comment>
<dbReference type="SUPFAM" id="SSF56112">
    <property type="entry name" value="Protein kinase-like (PK-like)"/>
    <property type="match status" value="1"/>
</dbReference>
<feature type="compositionally biased region" description="Polar residues" evidence="7">
    <location>
        <begin position="613"/>
        <end position="622"/>
    </location>
</feature>
<dbReference type="PANTHER" id="PTHR44167">
    <property type="entry name" value="OVARIAN-SPECIFIC SERINE/THREONINE-PROTEIN KINASE LOK-RELATED"/>
    <property type="match status" value="1"/>
</dbReference>
<dbReference type="STRING" id="2512241.A0A553IE02"/>
<dbReference type="EC" id="2.7.11.1" evidence="2"/>
<gene>
    <name evidence="10" type="ORF">FHL15_000493</name>
</gene>
<feature type="region of interest" description="Disordered" evidence="7">
    <location>
        <begin position="29"/>
        <end position="63"/>
    </location>
</feature>
<dbReference type="SMART" id="SM00220">
    <property type="entry name" value="S_TKc"/>
    <property type="match status" value="1"/>
</dbReference>
<feature type="region of interest" description="Disordered" evidence="7">
    <location>
        <begin position="856"/>
        <end position="883"/>
    </location>
</feature>
<feature type="compositionally biased region" description="Basic residues" evidence="7">
    <location>
        <begin position="999"/>
        <end position="1008"/>
    </location>
</feature>
<feature type="compositionally biased region" description="Polar residues" evidence="7">
    <location>
        <begin position="589"/>
        <end position="600"/>
    </location>
</feature>
<name>A0A553IE02_9PEZI</name>
<keyword evidence="4" id="KW-0418">Kinase</keyword>
<dbReference type="PROSITE" id="PS50006">
    <property type="entry name" value="FHA_DOMAIN"/>
    <property type="match status" value="1"/>
</dbReference>
<evidence type="ECO:0000313" key="10">
    <source>
        <dbReference type="EMBL" id="TRX98419.1"/>
    </source>
</evidence>
<evidence type="ECO:0000256" key="6">
    <source>
        <dbReference type="ARBA" id="ARBA00048679"/>
    </source>
</evidence>
<evidence type="ECO:0000256" key="3">
    <source>
        <dbReference type="ARBA" id="ARBA00022527"/>
    </source>
</evidence>
<dbReference type="PROSITE" id="PS50011">
    <property type="entry name" value="PROTEIN_KINASE_DOM"/>
    <property type="match status" value="1"/>
</dbReference>
<feature type="compositionally biased region" description="Low complexity" evidence="7">
    <location>
        <begin position="623"/>
        <end position="645"/>
    </location>
</feature>
<evidence type="ECO:0000256" key="2">
    <source>
        <dbReference type="ARBA" id="ARBA00012513"/>
    </source>
</evidence>
<dbReference type="Proteomes" id="UP000319160">
    <property type="component" value="Unassembled WGS sequence"/>
</dbReference>
<dbReference type="Gene3D" id="2.60.200.20">
    <property type="match status" value="1"/>
</dbReference>
<dbReference type="InterPro" id="IPR011009">
    <property type="entry name" value="Kinase-like_dom_sf"/>
</dbReference>
<dbReference type="GO" id="GO:0005524">
    <property type="term" value="F:ATP binding"/>
    <property type="evidence" value="ECO:0007669"/>
    <property type="project" value="InterPro"/>
</dbReference>
<organism evidence="10 11">
    <name type="scientific">Xylaria flabelliformis</name>
    <dbReference type="NCBI Taxonomy" id="2512241"/>
    <lineage>
        <taxon>Eukaryota</taxon>
        <taxon>Fungi</taxon>
        <taxon>Dikarya</taxon>
        <taxon>Ascomycota</taxon>
        <taxon>Pezizomycotina</taxon>
        <taxon>Sordariomycetes</taxon>
        <taxon>Xylariomycetidae</taxon>
        <taxon>Xylariales</taxon>
        <taxon>Xylariaceae</taxon>
        <taxon>Xylaria</taxon>
    </lineage>
</organism>
<sequence>MAETLFTLHSYEDELFGHAENNNFLVEDEGPDYAADHVPNGQSSSSFDDDAEDGSLTPDRQMKTRSFMRITMNPIHDSKDSQKGFVFGCSKQECDILLDNDQAKGVSRKQFAILPDWETGTLTLKNLSRQGTCIESQLLGNFQLQKVLTLRESAVVTAQLGAFDVEIRIPDHSSHRNIFLKNWSEYRARLSSKLPVLQKLAIKTKTTTAGTLTTDYILEGKLGRGSQATVYQARHRRSGDRCAVKEFHSTGRYNEKEAAIAGQLEHPHIIKVYHTTMYAAKQVMTMELGGGPDLETVMEEQPLDNLELQTGLRQLFDAVAYLHAKKITHRDIKPSNIIVHRRSPLCLKFTDFGVAADSEDLKSFVGTPLFVAPELVPNSHYTNKVDIWSLGIMALDFFYRLPNRPKGGQTNDPRWKDCVQKHLASQHPKKVTWSFINSLLQTDPKRRPTAEECLKHRFFSDPCEPIVLPRKPRTIVSEELTIAFDPPLRDDDTVVQGFKNVRHFSTTTNSPLQTVLHNPQVHISSNELSTICPEAGHSTGAVPSPSYHVSASHELTTVLRVDEYSLEKSSYSTDCEKESREVSGLSVATGHSTRNIQSPRPTGVSHVPRDESLVSTLSWESNESLPSTSGSNNSHSSEGSVQLLQNNNPLRNPLYVGSFVAKFGQEKLPTVTEQEDEQEEDSILPSYDYAAQLGSNRAVTESASLESCNLSMGHWSLPAFPGSNDGGNGIARTPQHVDNSASIVRKASKSRNYDIVTGSIVSTTSGPRATPTPCREFDSNGSVAAKDFQKLYSESYENHGPLNGIPENSTWGLDANESPEFARTPGREEDYDNDDISVQALTPDLLVDEDISREYPPTPGRVEDLELPDISTEPAPTPGASFTESMISDPSDPMRFAMIGHQRVSIRLSDQTLNANEICAAAGLDPRRSRKHLLPLKKHAASPKNIDDLWVPFDKGLELCETLRLQHNLEQELSQTSQHPQHVVPSIEDDEPFEPGTKEKRKRRKIHD</sequence>
<feature type="domain" description="Protein kinase" evidence="9">
    <location>
        <begin position="216"/>
        <end position="459"/>
    </location>
</feature>
<proteinExistence type="inferred from homology"/>
<dbReference type="AlphaFoldDB" id="A0A553IE02"/>
<dbReference type="GO" id="GO:0044773">
    <property type="term" value="P:mitotic DNA damage checkpoint signaling"/>
    <property type="evidence" value="ECO:0007669"/>
    <property type="project" value="TreeGrafter"/>
</dbReference>
<evidence type="ECO:0000313" key="11">
    <source>
        <dbReference type="Proteomes" id="UP000319160"/>
    </source>
</evidence>
<reference evidence="11" key="1">
    <citation type="submission" date="2019-06" db="EMBL/GenBank/DDBJ databases">
        <title>Draft genome sequence of the griseofulvin-producing fungus Xylaria cubensis strain G536.</title>
        <authorList>
            <person name="Mead M.E."/>
            <person name="Raja H.A."/>
            <person name="Steenwyk J.L."/>
            <person name="Knowles S.L."/>
            <person name="Oberlies N.H."/>
            <person name="Rokas A."/>
        </authorList>
    </citation>
    <scope>NUCLEOTIDE SEQUENCE [LARGE SCALE GENOMIC DNA]</scope>
    <source>
        <strain evidence="11">G536</strain>
    </source>
</reference>
<comment type="similarity">
    <text evidence="1">Belongs to the protein kinase superfamily. CAMK Ser/Thr protein kinase family. CHEK2 subfamily.</text>
</comment>
<feature type="domain" description="FHA" evidence="8">
    <location>
        <begin position="85"/>
        <end position="139"/>
    </location>
</feature>
<dbReference type="GO" id="GO:0004674">
    <property type="term" value="F:protein serine/threonine kinase activity"/>
    <property type="evidence" value="ECO:0007669"/>
    <property type="project" value="UniProtKB-KW"/>
</dbReference>
<dbReference type="Pfam" id="PF00069">
    <property type="entry name" value="Pkinase"/>
    <property type="match status" value="1"/>
</dbReference>
<evidence type="ECO:0000256" key="5">
    <source>
        <dbReference type="ARBA" id="ARBA00047899"/>
    </source>
</evidence>
<dbReference type="GO" id="GO:0005634">
    <property type="term" value="C:nucleus"/>
    <property type="evidence" value="ECO:0007669"/>
    <property type="project" value="TreeGrafter"/>
</dbReference>
<accession>A0A553IE02</accession>
<feature type="region of interest" description="Disordered" evidence="7">
    <location>
        <begin position="972"/>
        <end position="1008"/>
    </location>
</feature>
<dbReference type="GO" id="GO:0005737">
    <property type="term" value="C:cytoplasm"/>
    <property type="evidence" value="ECO:0007669"/>
    <property type="project" value="TreeGrafter"/>
</dbReference>
<comment type="catalytic activity">
    <reaction evidence="6">
        <text>L-seryl-[protein] + ATP = O-phospho-L-seryl-[protein] + ADP + H(+)</text>
        <dbReference type="Rhea" id="RHEA:17989"/>
        <dbReference type="Rhea" id="RHEA-COMP:9863"/>
        <dbReference type="Rhea" id="RHEA-COMP:11604"/>
        <dbReference type="ChEBI" id="CHEBI:15378"/>
        <dbReference type="ChEBI" id="CHEBI:29999"/>
        <dbReference type="ChEBI" id="CHEBI:30616"/>
        <dbReference type="ChEBI" id="CHEBI:83421"/>
        <dbReference type="ChEBI" id="CHEBI:456216"/>
        <dbReference type="EC" id="2.7.11.1"/>
    </reaction>
</comment>
<evidence type="ECO:0000259" key="8">
    <source>
        <dbReference type="PROSITE" id="PS50006"/>
    </source>
</evidence>
<dbReference type="Gene3D" id="1.10.510.10">
    <property type="entry name" value="Transferase(Phosphotransferase) domain 1"/>
    <property type="match status" value="1"/>
</dbReference>
<dbReference type="InterPro" id="IPR008271">
    <property type="entry name" value="Ser/Thr_kinase_AS"/>
</dbReference>
<dbReference type="EMBL" id="VFLP01000002">
    <property type="protein sequence ID" value="TRX98419.1"/>
    <property type="molecule type" value="Genomic_DNA"/>
</dbReference>
<evidence type="ECO:0000256" key="4">
    <source>
        <dbReference type="ARBA" id="ARBA00022777"/>
    </source>
</evidence>
<feature type="region of interest" description="Disordered" evidence="7">
    <location>
        <begin position="569"/>
        <end position="645"/>
    </location>
</feature>
<keyword evidence="11" id="KW-1185">Reference proteome</keyword>
<dbReference type="InterPro" id="IPR000719">
    <property type="entry name" value="Prot_kinase_dom"/>
</dbReference>
<dbReference type="InterPro" id="IPR008984">
    <property type="entry name" value="SMAD_FHA_dom_sf"/>
</dbReference>
<dbReference type="PANTHER" id="PTHR44167:SF24">
    <property type="entry name" value="SERINE_THREONINE-PROTEIN KINASE CHK2"/>
    <property type="match status" value="1"/>
</dbReference>
<evidence type="ECO:0000256" key="1">
    <source>
        <dbReference type="ARBA" id="ARBA00005575"/>
    </source>
</evidence>